<evidence type="ECO:0000256" key="5">
    <source>
        <dbReference type="ARBA" id="ARBA00023136"/>
    </source>
</evidence>
<feature type="transmembrane region" description="Helical" evidence="6">
    <location>
        <begin position="12"/>
        <end position="33"/>
    </location>
</feature>
<keyword evidence="3 6" id="KW-0812">Transmembrane</keyword>
<evidence type="ECO:0000313" key="8">
    <source>
        <dbReference type="Proteomes" id="UP001221217"/>
    </source>
</evidence>
<sequence>MQEQFSYSLMASGLGILIVFTILVLLSVLMIIIRRLSDEKTEKPVTSTQPTAVQTAPQSSLPLPVMVAAATEGMTMGGNADWLIAAVAAYFAIEENDAAGPSAAAWASTYVKYDPWVANNKLSKTVPGV</sequence>
<comment type="caution">
    <text evidence="7">The sequence shown here is derived from an EMBL/GenBank/DDBJ whole genome shotgun (WGS) entry which is preliminary data.</text>
</comment>
<dbReference type="Pfam" id="PF04277">
    <property type="entry name" value="OAD_gamma"/>
    <property type="match status" value="1"/>
</dbReference>
<evidence type="ECO:0000256" key="1">
    <source>
        <dbReference type="ARBA" id="ARBA00004236"/>
    </source>
</evidence>
<dbReference type="Proteomes" id="UP001221217">
    <property type="component" value="Unassembled WGS sequence"/>
</dbReference>
<dbReference type="AlphaFoldDB" id="A0AAJ1MP02"/>
<evidence type="ECO:0000256" key="2">
    <source>
        <dbReference type="ARBA" id="ARBA00022475"/>
    </source>
</evidence>
<organism evidence="7 8">
    <name type="scientific">Candidatus Thalassospirochaeta sargassi</name>
    <dbReference type="NCBI Taxonomy" id="3119039"/>
    <lineage>
        <taxon>Bacteria</taxon>
        <taxon>Pseudomonadati</taxon>
        <taxon>Spirochaetota</taxon>
        <taxon>Spirochaetia</taxon>
        <taxon>Spirochaetales</taxon>
        <taxon>Spirochaetaceae</taxon>
        <taxon>Candidatus Thalassospirochaeta</taxon>
    </lineage>
</organism>
<evidence type="ECO:0000256" key="4">
    <source>
        <dbReference type="ARBA" id="ARBA00022989"/>
    </source>
</evidence>
<keyword evidence="4 6" id="KW-1133">Transmembrane helix</keyword>
<evidence type="ECO:0000313" key="7">
    <source>
        <dbReference type="EMBL" id="MDC7227059.1"/>
    </source>
</evidence>
<evidence type="ECO:0000256" key="3">
    <source>
        <dbReference type="ARBA" id="ARBA00022692"/>
    </source>
</evidence>
<name>A0AAJ1MP02_9SPIO</name>
<evidence type="ECO:0000256" key="6">
    <source>
        <dbReference type="SAM" id="Phobius"/>
    </source>
</evidence>
<comment type="subcellular location">
    <subcellularLocation>
        <location evidence="1">Cell membrane</location>
    </subcellularLocation>
</comment>
<accession>A0AAJ1MP02</accession>
<keyword evidence="2" id="KW-1003">Cell membrane</keyword>
<keyword evidence="5 6" id="KW-0472">Membrane</keyword>
<dbReference type="EMBL" id="JAQQAL010000022">
    <property type="protein sequence ID" value="MDC7227059.1"/>
    <property type="molecule type" value="Genomic_DNA"/>
</dbReference>
<dbReference type="InterPro" id="IPR005899">
    <property type="entry name" value="Na_pump_deCOase"/>
</dbReference>
<reference evidence="7 8" key="1">
    <citation type="submission" date="2022-12" db="EMBL/GenBank/DDBJ databases">
        <title>Metagenome assembled genome from gulf of manar.</title>
        <authorList>
            <person name="Kohli P."/>
            <person name="Pk S."/>
            <person name="Venkata Ramana C."/>
            <person name="Sasikala C."/>
        </authorList>
    </citation>
    <scope>NUCLEOTIDE SEQUENCE [LARGE SCALE GENOMIC DNA]</scope>
    <source>
        <strain evidence="7">JB008</strain>
    </source>
</reference>
<proteinExistence type="predicted"/>
<gene>
    <name evidence="7" type="ORF">PQJ61_09890</name>
</gene>
<protein>
    <submittedName>
        <fullName evidence="7">OadG family protein</fullName>
    </submittedName>
</protein>